<dbReference type="GO" id="GO:0046656">
    <property type="term" value="P:folic acid biosynthetic process"/>
    <property type="evidence" value="ECO:0007669"/>
    <property type="project" value="UniProtKB-KW"/>
</dbReference>
<reference evidence="11 12" key="1">
    <citation type="submission" date="2018-10" db="EMBL/GenBank/DDBJ databases">
        <authorList>
            <person name="Jung H.S."/>
            <person name="Jeon C.O."/>
        </authorList>
    </citation>
    <scope>NUCLEOTIDE SEQUENCE [LARGE SCALE GENOMIC DNA]</scope>
    <source>
        <strain evidence="11 12">MA-7-27</strain>
    </source>
</reference>
<evidence type="ECO:0000313" key="11">
    <source>
        <dbReference type="EMBL" id="RMA43138.1"/>
    </source>
</evidence>
<accession>A0A3L9Y786</accession>
<dbReference type="InterPro" id="IPR006390">
    <property type="entry name" value="DHP_synth_dom"/>
</dbReference>
<evidence type="ECO:0000256" key="2">
    <source>
        <dbReference type="ARBA" id="ARBA00001946"/>
    </source>
</evidence>
<keyword evidence="12" id="KW-1185">Reference proteome</keyword>
<proteinExistence type="inferred from homology"/>
<dbReference type="Pfam" id="PF00809">
    <property type="entry name" value="Pterin_bind"/>
    <property type="match status" value="1"/>
</dbReference>
<dbReference type="OrthoDB" id="9811744at2"/>
<comment type="cofactor">
    <cofactor evidence="2 9">
        <name>Mg(2+)</name>
        <dbReference type="ChEBI" id="CHEBI:18420"/>
    </cofactor>
</comment>
<keyword evidence="5 9" id="KW-0808">Transferase</keyword>
<dbReference type="Gene3D" id="3.20.20.20">
    <property type="entry name" value="Dihydropteroate synthase-like"/>
    <property type="match status" value="1"/>
</dbReference>
<evidence type="ECO:0000256" key="4">
    <source>
        <dbReference type="ARBA" id="ARBA00012458"/>
    </source>
</evidence>
<keyword evidence="7 9" id="KW-0460">Magnesium</keyword>
<organism evidence="11 12">
    <name type="scientific">Rhodophyticola porphyridii</name>
    <dbReference type="NCBI Taxonomy" id="1852017"/>
    <lineage>
        <taxon>Bacteria</taxon>
        <taxon>Pseudomonadati</taxon>
        <taxon>Pseudomonadota</taxon>
        <taxon>Alphaproteobacteria</taxon>
        <taxon>Rhodobacterales</taxon>
        <taxon>Roseobacteraceae</taxon>
        <taxon>Rhodophyticola</taxon>
    </lineage>
</organism>
<dbReference type="PANTHER" id="PTHR20941">
    <property type="entry name" value="FOLATE SYNTHESIS PROTEINS"/>
    <property type="match status" value="1"/>
</dbReference>
<dbReference type="PROSITE" id="PS00793">
    <property type="entry name" value="DHPS_2"/>
    <property type="match status" value="1"/>
</dbReference>
<comment type="catalytic activity">
    <reaction evidence="1">
        <text>(7,8-dihydropterin-6-yl)methyl diphosphate + 4-aminobenzoate = 7,8-dihydropteroate + diphosphate</text>
        <dbReference type="Rhea" id="RHEA:19949"/>
        <dbReference type="ChEBI" id="CHEBI:17836"/>
        <dbReference type="ChEBI" id="CHEBI:17839"/>
        <dbReference type="ChEBI" id="CHEBI:33019"/>
        <dbReference type="ChEBI" id="CHEBI:72950"/>
        <dbReference type="EC" id="2.5.1.15"/>
    </reaction>
</comment>
<dbReference type="PROSITE" id="PS00792">
    <property type="entry name" value="DHPS_1"/>
    <property type="match status" value="1"/>
</dbReference>
<evidence type="ECO:0000256" key="5">
    <source>
        <dbReference type="ARBA" id="ARBA00022679"/>
    </source>
</evidence>
<evidence type="ECO:0000313" key="12">
    <source>
        <dbReference type="Proteomes" id="UP000281343"/>
    </source>
</evidence>
<name>A0A3L9Y786_9RHOB</name>
<dbReference type="PROSITE" id="PS50972">
    <property type="entry name" value="PTERIN_BINDING"/>
    <property type="match status" value="1"/>
</dbReference>
<evidence type="ECO:0000256" key="8">
    <source>
        <dbReference type="ARBA" id="ARBA00022909"/>
    </source>
</evidence>
<dbReference type="GO" id="GO:0005829">
    <property type="term" value="C:cytosol"/>
    <property type="evidence" value="ECO:0007669"/>
    <property type="project" value="TreeGrafter"/>
</dbReference>
<dbReference type="InterPro" id="IPR045031">
    <property type="entry name" value="DHP_synth-like"/>
</dbReference>
<dbReference type="InterPro" id="IPR011005">
    <property type="entry name" value="Dihydropteroate_synth-like_sf"/>
</dbReference>
<keyword evidence="6 9" id="KW-0479">Metal-binding</keyword>
<evidence type="ECO:0000256" key="1">
    <source>
        <dbReference type="ARBA" id="ARBA00000012"/>
    </source>
</evidence>
<evidence type="ECO:0000256" key="7">
    <source>
        <dbReference type="ARBA" id="ARBA00022842"/>
    </source>
</evidence>
<dbReference type="GO" id="GO:0046872">
    <property type="term" value="F:metal ion binding"/>
    <property type="evidence" value="ECO:0007669"/>
    <property type="project" value="UniProtKB-KW"/>
</dbReference>
<comment type="caution">
    <text evidence="11">The sequence shown here is derived from an EMBL/GenBank/DDBJ whole genome shotgun (WGS) entry which is preliminary data.</text>
</comment>
<dbReference type="Proteomes" id="UP000281343">
    <property type="component" value="Unassembled WGS sequence"/>
</dbReference>
<evidence type="ECO:0000256" key="3">
    <source>
        <dbReference type="ARBA" id="ARBA00004763"/>
    </source>
</evidence>
<comment type="pathway">
    <text evidence="3 9">Cofactor biosynthesis; tetrahydrofolate biosynthesis; 7,8-dihydrofolate from 2-amino-4-hydroxy-6-hydroxymethyl-7,8-dihydropteridine diphosphate and 4-aminobenzoate: step 1/2.</text>
</comment>
<dbReference type="EC" id="2.5.1.15" evidence="4 9"/>
<dbReference type="GO" id="GO:0046654">
    <property type="term" value="P:tetrahydrofolate biosynthetic process"/>
    <property type="evidence" value="ECO:0007669"/>
    <property type="project" value="UniProtKB-UniPathway"/>
</dbReference>
<evidence type="ECO:0000256" key="9">
    <source>
        <dbReference type="RuleBase" id="RU361205"/>
    </source>
</evidence>
<dbReference type="NCBIfam" id="TIGR01496">
    <property type="entry name" value="DHPS"/>
    <property type="match status" value="1"/>
</dbReference>
<dbReference type="InterPro" id="IPR000489">
    <property type="entry name" value="Pterin-binding_dom"/>
</dbReference>
<dbReference type="SUPFAM" id="SSF51717">
    <property type="entry name" value="Dihydropteroate synthetase-like"/>
    <property type="match status" value="1"/>
</dbReference>
<evidence type="ECO:0000259" key="10">
    <source>
        <dbReference type="PROSITE" id="PS50972"/>
    </source>
</evidence>
<evidence type="ECO:0000256" key="6">
    <source>
        <dbReference type="ARBA" id="ARBA00022723"/>
    </source>
</evidence>
<dbReference type="RefSeq" id="WP_121897073.1">
    <property type="nucleotide sequence ID" value="NZ_RCNT01000002.1"/>
</dbReference>
<dbReference type="AlphaFoldDB" id="A0A3L9Y786"/>
<feature type="domain" description="Pterin-binding" evidence="10">
    <location>
        <begin position="72"/>
        <end position="327"/>
    </location>
</feature>
<dbReference type="EMBL" id="RCNT01000002">
    <property type="protein sequence ID" value="RMA43138.1"/>
    <property type="molecule type" value="Genomic_DNA"/>
</dbReference>
<keyword evidence="8 9" id="KW-0289">Folate biosynthesis</keyword>
<dbReference type="GO" id="GO:0004156">
    <property type="term" value="F:dihydropteroate synthase activity"/>
    <property type="evidence" value="ECO:0007669"/>
    <property type="project" value="UniProtKB-EC"/>
</dbReference>
<dbReference type="UniPathway" id="UPA00077">
    <property type="reaction ID" value="UER00156"/>
</dbReference>
<dbReference type="CDD" id="cd00739">
    <property type="entry name" value="DHPS"/>
    <property type="match status" value="1"/>
</dbReference>
<sequence>MTRYFRPIPLRDPAAIPGAKLLAGGWCHFDRVEVLSRNAAPRIVPIEAVPPDILTRLTAPRADLGGVSLNTPRIMAILNLTPDSFSDGGRFNAPDAALRRVHEMLDQGADLLDIGGESTRPGAVEVPAEEEIARTGPVIAALRRGGVTVPISIDTRKAAVARAALAAGAGIVNDISGLRFDPQVAEVAAAAGAPIVLMHSEGLPETMQDDPRYDHVLLDVYDALEAAVAGAEAAGIPRARIMVDPGIGFGKRDPHNLALLARISLFHGLGCGVLLGVSRKGMIGRIGGVAVPEARGAASAAVGLWAISQGIQMLRVHDIEVHRQMIALWGAASGTGSEKDDQT</sequence>
<comment type="similarity">
    <text evidence="9">Belongs to the DHPS family.</text>
</comment>
<dbReference type="PANTHER" id="PTHR20941:SF1">
    <property type="entry name" value="FOLIC ACID SYNTHESIS PROTEIN FOL1"/>
    <property type="match status" value="1"/>
</dbReference>
<protein>
    <recommendedName>
        <fullName evidence="4 9">Dihydropteroate synthase</fullName>
        <shortName evidence="9">DHPS</shortName>
        <ecNumber evidence="4 9">2.5.1.15</ecNumber>
    </recommendedName>
    <alternativeName>
        <fullName evidence="9">Dihydropteroate pyrophosphorylase</fullName>
    </alternativeName>
</protein>
<gene>
    <name evidence="11" type="primary">folP</name>
    <name evidence="11" type="ORF">D9R08_05785</name>
</gene>
<comment type="function">
    <text evidence="9">Catalyzes the condensation of para-aminobenzoate (pABA) with 6-hydroxymethyl-7,8-dihydropterin diphosphate (DHPt-PP) to form 7,8-dihydropteroate (H2Pte), the immediate precursor of folate derivatives.</text>
</comment>